<dbReference type="Proteomes" id="UP000828251">
    <property type="component" value="Unassembled WGS sequence"/>
</dbReference>
<feature type="domain" description="Aminotransferase-like plant mobile" evidence="1">
    <location>
        <begin position="6"/>
        <end position="84"/>
    </location>
</feature>
<reference evidence="2 3" key="1">
    <citation type="journal article" date="2021" name="Plant Biotechnol. J.">
        <title>Multi-omics assisted identification of the key and species-specific regulatory components of drought-tolerant mechanisms in Gossypium stocksii.</title>
        <authorList>
            <person name="Yu D."/>
            <person name="Ke L."/>
            <person name="Zhang D."/>
            <person name="Wu Y."/>
            <person name="Sun Y."/>
            <person name="Mei J."/>
            <person name="Sun J."/>
            <person name="Sun Y."/>
        </authorList>
    </citation>
    <scope>NUCLEOTIDE SEQUENCE [LARGE SCALE GENOMIC DNA]</scope>
    <source>
        <strain evidence="3">cv. E1</strain>
        <tissue evidence="2">Leaf</tissue>
    </source>
</reference>
<dbReference type="EMBL" id="JAIQCV010000010">
    <property type="protein sequence ID" value="KAH1056877.1"/>
    <property type="molecule type" value="Genomic_DNA"/>
</dbReference>
<name>A0A9D3USZ8_9ROSI</name>
<comment type="caution">
    <text evidence="2">The sequence shown here is derived from an EMBL/GenBank/DDBJ whole genome shotgun (WGS) entry which is preliminary data.</text>
</comment>
<gene>
    <name evidence="2" type="ORF">J1N35_034942</name>
</gene>
<proteinExistence type="predicted"/>
<dbReference type="PANTHER" id="PTHR46033">
    <property type="entry name" value="PROTEIN MAIN-LIKE 2"/>
    <property type="match status" value="1"/>
</dbReference>
<evidence type="ECO:0000259" key="1">
    <source>
        <dbReference type="Pfam" id="PF10536"/>
    </source>
</evidence>
<sequence length="99" mass="11473">MVEGEYIMHMIWGVLMPDANNKKVHLIYFLLLSDLYAARSYNCGSSILGTLYSELCRMKKRRAIDIGGCLVLLQSWALYKMPFLASVTHQTYVFQLVYR</sequence>
<protein>
    <recommendedName>
        <fullName evidence="1">Aminotransferase-like plant mobile domain-containing protein</fullName>
    </recommendedName>
</protein>
<dbReference type="InterPro" id="IPR019557">
    <property type="entry name" value="AminoTfrase-like_pln_mobile"/>
</dbReference>
<dbReference type="PANTHER" id="PTHR46033:SF8">
    <property type="entry name" value="PROTEIN MAINTENANCE OF MERISTEMS-LIKE"/>
    <property type="match status" value="1"/>
</dbReference>
<dbReference type="InterPro" id="IPR044824">
    <property type="entry name" value="MAIN-like"/>
</dbReference>
<dbReference type="AlphaFoldDB" id="A0A9D3USZ8"/>
<evidence type="ECO:0000313" key="3">
    <source>
        <dbReference type="Proteomes" id="UP000828251"/>
    </source>
</evidence>
<dbReference type="OrthoDB" id="1936739at2759"/>
<evidence type="ECO:0000313" key="2">
    <source>
        <dbReference type="EMBL" id="KAH1056877.1"/>
    </source>
</evidence>
<organism evidence="2 3">
    <name type="scientific">Gossypium stocksii</name>
    <dbReference type="NCBI Taxonomy" id="47602"/>
    <lineage>
        <taxon>Eukaryota</taxon>
        <taxon>Viridiplantae</taxon>
        <taxon>Streptophyta</taxon>
        <taxon>Embryophyta</taxon>
        <taxon>Tracheophyta</taxon>
        <taxon>Spermatophyta</taxon>
        <taxon>Magnoliopsida</taxon>
        <taxon>eudicotyledons</taxon>
        <taxon>Gunneridae</taxon>
        <taxon>Pentapetalae</taxon>
        <taxon>rosids</taxon>
        <taxon>malvids</taxon>
        <taxon>Malvales</taxon>
        <taxon>Malvaceae</taxon>
        <taxon>Malvoideae</taxon>
        <taxon>Gossypium</taxon>
    </lineage>
</organism>
<dbReference type="GO" id="GO:0010073">
    <property type="term" value="P:meristem maintenance"/>
    <property type="evidence" value="ECO:0007669"/>
    <property type="project" value="InterPro"/>
</dbReference>
<keyword evidence="3" id="KW-1185">Reference proteome</keyword>
<accession>A0A9D3USZ8</accession>
<dbReference type="Pfam" id="PF10536">
    <property type="entry name" value="PMD"/>
    <property type="match status" value="1"/>
</dbReference>